<comment type="caution">
    <text evidence="10">Lacks conserved residue(s) required for the propagation of feature annotation.</text>
</comment>
<evidence type="ECO:0000256" key="1">
    <source>
        <dbReference type="ARBA" id="ARBA00022475"/>
    </source>
</evidence>
<accession>A0ABR6VF23</accession>
<keyword evidence="1 10" id="KW-1003">Cell membrane</keyword>
<dbReference type="NCBIfam" id="TIGR00023">
    <property type="entry name" value="glycerol-3-phosphate 1-O-acyltransferase PlsY"/>
    <property type="match status" value="1"/>
</dbReference>
<keyword evidence="4 10" id="KW-0812">Transmembrane</keyword>
<dbReference type="SMART" id="SM01207">
    <property type="entry name" value="G3P_acyltransf"/>
    <property type="match status" value="1"/>
</dbReference>
<dbReference type="Proteomes" id="UP000606870">
    <property type="component" value="Unassembled WGS sequence"/>
</dbReference>
<comment type="subunit">
    <text evidence="10">Probably interacts with PlsX.</text>
</comment>
<evidence type="ECO:0000256" key="2">
    <source>
        <dbReference type="ARBA" id="ARBA00022516"/>
    </source>
</evidence>
<dbReference type="EMBL" id="JACOGK010000002">
    <property type="protein sequence ID" value="MBC3535857.1"/>
    <property type="molecule type" value="Genomic_DNA"/>
</dbReference>
<sequence length="205" mass="21980">MTAGLFWLALAYVAGSFPSGLVIGKSLYHKDIRQYGSHNTGATNAYRVLGKTGGLCVLALDACKGALGVYLGELAGLSWLPQQLELCMIAGGLLAILGHSCSVFMKFKGGKGVATGLGVLLYLAPRETLIVFVVWCIVVGLTRYVSLGSIIAAALVPFVMYAFHEPFEIVAFGALAALFVIVRHRTNIIRLVHGNELKVERIKKK</sequence>
<dbReference type="RefSeq" id="WP_186501910.1">
    <property type="nucleotide sequence ID" value="NZ_JACOGK010000002.1"/>
</dbReference>
<comment type="pathway">
    <text evidence="10">Lipid metabolism; phospholipid metabolism.</text>
</comment>
<evidence type="ECO:0000313" key="12">
    <source>
        <dbReference type="Proteomes" id="UP000606870"/>
    </source>
</evidence>
<dbReference type="EC" id="2.3.1.275" evidence="10"/>
<dbReference type="GO" id="GO:0004366">
    <property type="term" value="F:glycerol-3-phosphate O-acyltransferase activity"/>
    <property type="evidence" value="ECO:0007669"/>
    <property type="project" value="UniProtKB-EC"/>
</dbReference>
<feature type="transmembrane region" description="Helical" evidence="10">
    <location>
        <begin position="84"/>
        <end position="105"/>
    </location>
</feature>
<dbReference type="PANTHER" id="PTHR30309:SF0">
    <property type="entry name" value="GLYCEROL-3-PHOSPHATE ACYLTRANSFERASE-RELATED"/>
    <property type="match status" value="1"/>
</dbReference>
<evidence type="ECO:0000256" key="8">
    <source>
        <dbReference type="ARBA" id="ARBA00023209"/>
    </source>
</evidence>
<evidence type="ECO:0000256" key="4">
    <source>
        <dbReference type="ARBA" id="ARBA00022692"/>
    </source>
</evidence>
<keyword evidence="12" id="KW-1185">Reference proteome</keyword>
<feature type="transmembrane region" description="Helical" evidence="10">
    <location>
        <begin position="48"/>
        <end position="72"/>
    </location>
</feature>
<comment type="subcellular location">
    <subcellularLocation>
        <location evidence="10">Cell membrane</location>
        <topology evidence="10">Multi-pass membrane protein</topology>
    </subcellularLocation>
</comment>
<keyword evidence="2 10" id="KW-0444">Lipid biosynthesis</keyword>
<evidence type="ECO:0000313" key="11">
    <source>
        <dbReference type="EMBL" id="MBC3535857.1"/>
    </source>
</evidence>
<evidence type="ECO:0000256" key="7">
    <source>
        <dbReference type="ARBA" id="ARBA00023136"/>
    </source>
</evidence>
<name>A0ABR6VF23_9FIRM</name>
<evidence type="ECO:0000256" key="6">
    <source>
        <dbReference type="ARBA" id="ARBA00023098"/>
    </source>
</evidence>
<keyword evidence="8 10" id="KW-0594">Phospholipid biosynthesis</keyword>
<gene>
    <name evidence="10 11" type="primary">plsY</name>
    <name evidence="11" type="ORF">H8J70_01055</name>
</gene>
<keyword evidence="6 10" id="KW-0443">Lipid metabolism</keyword>
<organism evidence="11 12">
    <name type="scientific">Megasphaera hominis</name>
    <dbReference type="NCBI Taxonomy" id="159836"/>
    <lineage>
        <taxon>Bacteria</taxon>
        <taxon>Bacillati</taxon>
        <taxon>Bacillota</taxon>
        <taxon>Negativicutes</taxon>
        <taxon>Veillonellales</taxon>
        <taxon>Veillonellaceae</taxon>
        <taxon>Megasphaera</taxon>
    </lineage>
</organism>
<dbReference type="Pfam" id="PF02660">
    <property type="entry name" value="G3P_acyltransf"/>
    <property type="match status" value="1"/>
</dbReference>
<dbReference type="HAMAP" id="MF_01043">
    <property type="entry name" value="PlsY"/>
    <property type="match status" value="1"/>
</dbReference>
<dbReference type="InterPro" id="IPR003811">
    <property type="entry name" value="G3P_acylTferase_PlsY"/>
</dbReference>
<evidence type="ECO:0000256" key="9">
    <source>
        <dbReference type="ARBA" id="ARBA00023264"/>
    </source>
</evidence>
<comment type="similarity">
    <text evidence="10">Belongs to the PlsY family.</text>
</comment>
<protein>
    <recommendedName>
        <fullName evidence="10">Glycerol-3-phosphate acyltransferase</fullName>
    </recommendedName>
    <alternativeName>
        <fullName evidence="10">Acyl-PO4 G3P acyltransferase</fullName>
    </alternativeName>
    <alternativeName>
        <fullName evidence="10">Acyl-phosphate--glycerol-3-phosphate acyltransferase</fullName>
    </alternativeName>
    <alternativeName>
        <fullName evidence="10">G3P acyltransferase</fullName>
        <shortName evidence="10">GPAT</shortName>
        <ecNumber evidence="10">2.3.1.275</ecNumber>
    </alternativeName>
    <alternativeName>
        <fullName evidence="10">Lysophosphatidic acid synthase</fullName>
        <shortName evidence="10">LPA synthase</shortName>
    </alternativeName>
</protein>
<keyword evidence="11" id="KW-0012">Acyltransferase</keyword>
<reference evidence="11 12" key="1">
    <citation type="submission" date="2020-08" db="EMBL/GenBank/DDBJ databases">
        <authorList>
            <person name="Liu C."/>
            <person name="Sun Q."/>
        </authorList>
    </citation>
    <scope>NUCLEOTIDE SEQUENCE [LARGE SCALE GENOMIC DNA]</scope>
    <source>
        <strain evidence="11 12">NSJ-59</strain>
    </source>
</reference>
<keyword evidence="3 10" id="KW-0808">Transferase</keyword>
<keyword evidence="5 10" id="KW-1133">Transmembrane helix</keyword>
<proteinExistence type="inferred from homology"/>
<feature type="transmembrane region" description="Helical" evidence="10">
    <location>
        <begin position="169"/>
        <end position="186"/>
    </location>
</feature>
<keyword evidence="7 10" id="KW-0472">Membrane</keyword>
<dbReference type="PANTHER" id="PTHR30309">
    <property type="entry name" value="INNER MEMBRANE PROTEIN YGIH"/>
    <property type="match status" value="1"/>
</dbReference>
<comment type="caution">
    <text evidence="11">The sequence shown here is derived from an EMBL/GenBank/DDBJ whole genome shotgun (WGS) entry which is preliminary data.</text>
</comment>
<keyword evidence="9 10" id="KW-1208">Phospholipid metabolism</keyword>
<evidence type="ECO:0000256" key="10">
    <source>
        <dbReference type="HAMAP-Rule" id="MF_01043"/>
    </source>
</evidence>
<evidence type="ECO:0000256" key="3">
    <source>
        <dbReference type="ARBA" id="ARBA00022679"/>
    </source>
</evidence>
<evidence type="ECO:0000256" key="5">
    <source>
        <dbReference type="ARBA" id="ARBA00022989"/>
    </source>
</evidence>
<comment type="catalytic activity">
    <reaction evidence="10">
        <text>an acyl phosphate + sn-glycerol 3-phosphate = a 1-acyl-sn-glycero-3-phosphate + phosphate</text>
        <dbReference type="Rhea" id="RHEA:34075"/>
        <dbReference type="ChEBI" id="CHEBI:43474"/>
        <dbReference type="ChEBI" id="CHEBI:57597"/>
        <dbReference type="ChEBI" id="CHEBI:57970"/>
        <dbReference type="ChEBI" id="CHEBI:59918"/>
        <dbReference type="EC" id="2.3.1.275"/>
    </reaction>
</comment>
<comment type="function">
    <text evidence="10">Catalyzes the transfer of an acyl group from acyl-phosphate (acyl-PO(4)) to glycerol-3-phosphate (G3P) to form lysophosphatidic acid (LPA). This enzyme utilizes acyl-phosphate as fatty acyl donor, but not acyl-CoA or acyl-ACP.</text>
</comment>